<reference evidence="1 2" key="1">
    <citation type="journal article" date="2012" name="Nat. Biotechnol.">
        <title>Draft genome sequence of pigeonpea (Cajanus cajan), an orphan legume crop of resource-poor farmers.</title>
        <authorList>
            <person name="Varshney R.K."/>
            <person name="Chen W."/>
            <person name="Li Y."/>
            <person name="Bharti A.K."/>
            <person name="Saxena R.K."/>
            <person name="Schlueter J.A."/>
            <person name="Donoghue M.T."/>
            <person name="Azam S."/>
            <person name="Fan G."/>
            <person name="Whaley A.M."/>
            <person name="Farmer A.D."/>
            <person name="Sheridan J."/>
            <person name="Iwata A."/>
            <person name="Tuteja R."/>
            <person name="Penmetsa R.V."/>
            <person name="Wu W."/>
            <person name="Upadhyaya H.D."/>
            <person name="Yang S.P."/>
            <person name="Shah T."/>
            <person name="Saxena K.B."/>
            <person name="Michael T."/>
            <person name="McCombie W.R."/>
            <person name="Yang B."/>
            <person name="Zhang G."/>
            <person name="Yang H."/>
            <person name="Wang J."/>
            <person name="Spillane C."/>
            <person name="Cook D.R."/>
            <person name="May G.D."/>
            <person name="Xu X."/>
            <person name="Jackson S.A."/>
        </authorList>
    </citation>
    <scope>NUCLEOTIDE SEQUENCE [LARGE SCALE GENOMIC DNA]</scope>
    <source>
        <strain evidence="2">cv. Asha</strain>
    </source>
</reference>
<evidence type="ECO:0000313" key="1">
    <source>
        <dbReference type="EMBL" id="KYP75712.1"/>
    </source>
</evidence>
<dbReference type="EMBL" id="CM003603">
    <property type="protein sequence ID" value="KYP75712.1"/>
    <property type="molecule type" value="Genomic_DNA"/>
</dbReference>
<dbReference type="Gramene" id="C.cajan_19348.t">
    <property type="protein sequence ID" value="C.cajan_19348.t.cds1"/>
    <property type="gene ID" value="C.cajan_19348"/>
</dbReference>
<dbReference type="PANTHER" id="PTHR11439:SF498">
    <property type="entry name" value="DNAK FAMILY PROTEIN"/>
    <property type="match status" value="1"/>
</dbReference>
<dbReference type="PANTHER" id="PTHR11439">
    <property type="entry name" value="GAG-POL-RELATED RETROTRANSPOSON"/>
    <property type="match status" value="1"/>
</dbReference>
<dbReference type="SUPFAM" id="SSF56672">
    <property type="entry name" value="DNA/RNA polymerases"/>
    <property type="match status" value="1"/>
</dbReference>
<evidence type="ECO:0000313" key="2">
    <source>
        <dbReference type="Proteomes" id="UP000075243"/>
    </source>
</evidence>
<dbReference type="STRING" id="3821.A0A151U8W5"/>
<dbReference type="Proteomes" id="UP000075243">
    <property type="component" value="Chromosome 1"/>
</dbReference>
<dbReference type="InterPro" id="IPR043502">
    <property type="entry name" value="DNA/RNA_pol_sf"/>
</dbReference>
<keyword evidence="2" id="KW-1185">Reference proteome</keyword>
<evidence type="ECO:0008006" key="3">
    <source>
        <dbReference type="Google" id="ProtNLM"/>
    </source>
</evidence>
<dbReference type="AlphaFoldDB" id="A0A151U8W5"/>
<proteinExistence type="predicted"/>
<accession>A0A151U8W5</accession>
<sequence>MLASRPTSTPMNYSTRLHANSGTLLSDPSSYRRLIGRLIYLTITRPDITHAVQHLSQFMAHPTTAHSQAAFHILHDLKGSPGFGIFFPTDSTIQLKAFSDFDWADCIDSHRSITGFPIYLGRSLISWRSKKQSTVSRSSSKAEYRALASTTRELQWFSYLLQDL</sequence>
<gene>
    <name evidence="1" type="ORF">KK1_019909</name>
</gene>
<dbReference type="CDD" id="cd09272">
    <property type="entry name" value="RNase_HI_RT_Ty1"/>
    <property type="match status" value="1"/>
</dbReference>
<protein>
    <recommendedName>
        <fullName evidence="3">Retrovirus-related Pol polyprotein from transposon TNT 1-94</fullName>
    </recommendedName>
</protein>
<name>A0A151U8W5_CAJCA</name>
<organism evidence="1 2">
    <name type="scientific">Cajanus cajan</name>
    <name type="common">Pigeon pea</name>
    <name type="synonym">Cajanus indicus</name>
    <dbReference type="NCBI Taxonomy" id="3821"/>
    <lineage>
        <taxon>Eukaryota</taxon>
        <taxon>Viridiplantae</taxon>
        <taxon>Streptophyta</taxon>
        <taxon>Embryophyta</taxon>
        <taxon>Tracheophyta</taxon>
        <taxon>Spermatophyta</taxon>
        <taxon>Magnoliopsida</taxon>
        <taxon>eudicotyledons</taxon>
        <taxon>Gunneridae</taxon>
        <taxon>Pentapetalae</taxon>
        <taxon>rosids</taxon>
        <taxon>fabids</taxon>
        <taxon>Fabales</taxon>
        <taxon>Fabaceae</taxon>
        <taxon>Papilionoideae</taxon>
        <taxon>50 kb inversion clade</taxon>
        <taxon>NPAAA clade</taxon>
        <taxon>indigoferoid/millettioid clade</taxon>
        <taxon>Phaseoleae</taxon>
        <taxon>Cajanus</taxon>
    </lineage>
</organism>
<dbReference type="OMA" id="HEPRQEN"/>